<evidence type="ECO:0000313" key="2">
    <source>
        <dbReference type="Proteomes" id="UP000651852"/>
    </source>
</evidence>
<organism evidence="1 2">
    <name type="scientific">Pseudomonas folii</name>
    <dbReference type="NCBI Taxonomy" id="2762593"/>
    <lineage>
        <taxon>Bacteria</taxon>
        <taxon>Pseudomonadati</taxon>
        <taxon>Pseudomonadota</taxon>
        <taxon>Gammaproteobacteria</taxon>
        <taxon>Pseudomonadales</taxon>
        <taxon>Pseudomonadaceae</taxon>
        <taxon>Pseudomonas</taxon>
    </lineage>
</organism>
<reference evidence="1 2" key="1">
    <citation type="submission" date="2020-08" db="EMBL/GenBank/DDBJ databases">
        <title>Putative novel bacterial strains isolated from necrotic wheat leaf tissues caused by Xanthomonas translucens.</title>
        <authorList>
            <person name="Tambong J.T."/>
        </authorList>
    </citation>
    <scope>NUCLEOTIDE SEQUENCE [LARGE SCALE GENOMIC DNA]</scope>
    <source>
        <strain evidence="1 2">DOAB 1069</strain>
    </source>
</reference>
<accession>A0ABR7AV22</accession>
<sequence length="135" mass="15157">MKTDWQQIRDMMNTVIDSCEQIEAAGYREEHRSATVEIQNVHYSVQDFLISAWTLPENIRYQIIRERHERGADLPYVPEAARILVAMAQACSELVGAAEAAPAQKAIAGMNHWFKAYAIPNVVTAIEQAKTKAQG</sequence>
<name>A0ABR7AV22_9PSED</name>
<dbReference type="RefSeq" id="WP_187520490.1">
    <property type="nucleotide sequence ID" value="NZ_JACONW010000007.1"/>
</dbReference>
<comment type="caution">
    <text evidence="1">The sequence shown here is derived from an EMBL/GenBank/DDBJ whole genome shotgun (WGS) entry which is preliminary data.</text>
</comment>
<dbReference type="Proteomes" id="UP000651852">
    <property type="component" value="Unassembled WGS sequence"/>
</dbReference>
<evidence type="ECO:0000313" key="1">
    <source>
        <dbReference type="EMBL" id="MBC3948765.1"/>
    </source>
</evidence>
<dbReference type="EMBL" id="JACONW010000007">
    <property type="protein sequence ID" value="MBC3948765.1"/>
    <property type="molecule type" value="Genomic_DNA"/>
</dbReference>
<keyword evidence="2" id="KW-1185">Reference proteome</keyword>
<proteinExistence type="predicted"/>
<gene>
    <name evidence="1" type="ORF">H8S59_03150</name>
</gene>
<protein>
    <submittedName>
        <fullName evidence="1">Uncharacterized protein</fullName>
    </submittedName>
</protein>